<dbReference type="GO" id="GO:0016491">
    <property type="term" value="F:oxidoreductase activity"/>
    <property type="evidence" value="ECO:0007669"/>
    <property type="project" value="InterPro"/>
</dbReference>
<evidence type="ECO:0000313" key="5">
    <source>
        <dbReference type="Proteomes" id="UP001221217"/>
    </source>
</evidence>
<dbReference type="PANTHER" id="PTHR43278">
    <property type="entry name" value="NAD(P)H-DEPENDENT FMN-CONTAINING OXIDOREDUCTASE YWQN-RELATED"/>
    <property type="match status" value="1"/>
</dbReference>
<dbReference type="Proteomes" id="UP001221217">
    <property type="component" value="Unassembled WGS sequence"/>
</dbReference>
<feature type="domain" description="NADPH-dependent FMN reductase-like" evidence="3">
    <location>
        <begin position="1"/>
        <end position="107"/>
    </location>
</feature>
<dbReference type="InterPro" id="IPR005025">
    <property type="entry name" value="FMN_Rdtase-like_dom"/>
</dbReference>
<dbReference type="SUPFAM" id="SSF52218">
    <property type="entry name" value="Flavoproteins"/>
    <property type="match status" value="1"/>
</dbReference>
<gene>
    <name evidence="4" type="ORF">PQJ61_09290</name>
</gene>
<evidence type="ECO:0000256" key="1">
    <source>
        <dbReference type="ARBA" id="ARBA00022630"/>
    </source>
</evidence>
<reference evidence="4 5" key="1">
    <citation type="submission" date="2022-12" db="EMBL/GenBank/DDBJ databases">
        <title>Metagenome assembled genome from gulf of manar.</title>
        <authorList>
            <person name="Kohli P."/>
            <person name="Pk S."/>
            <person name="Venkata Ramana C."/>
            <person name="Sasikala C."/>
        </authorList>
    </citation>
    <scope>NUCLEOTIDE SEQUENCE [LARGE SCALE GENOMIC DNA]</scope>
    <source>
        <strain evidence="4">JB008</strain>
    </source>
</reference>
<dbReference type="PANTHER" id="PTHR43278:SF2">
    <property type="entry name" value="IRON-SULFUR FLAVOPROTEIN"/>
    <property type="match status" value="1"/>
</dbReference>
<evidence type="ECO:0000256" key="2">
    <source>
        <dbReference type="ARBA" id="ARBA00022643"/>
    </source>
</evidence>
<dbReference type="InterPro" id="IPR051796">
    <property type="entry name" value="ISF_SsuE-like"/>
</dbReference>
<comment type="caution">
    <text evidence="4">The sequence shown here is derived from an EMBL/GenBank/DDBJ whole genome shotgun (WGS) entry which is preliminary data.</text>
</comment>
<keyword evidence="2" id="KW-0288">FMN</keyword>
<keyword evidence="1" id="KW-0285">Flavoprotein</keyword>
<accession>A0AAJ1IF23</accession>
<dbReference type="EMBL" id="JAQQAL010000021">
    <property type="protein sequence ID" value="MDC7226944.1"/>
    <property type="molecule type" value="Genomic_DNA"/>
</dbReference>
<dbReference type="InterPro" id="IPR029039">
    <property type="entry name" value="Flavoprotein-like_sf"/>
</dbReference>
<name>A0AAJ1IF23_9SPIO</name>
<dbReference type="Pfam" id="PF03358">
    <property type="entry name" value="FMN_red"/>
    <property type="match status" value="1"/>
</dbReference>
<evidence type="ECO:0000259" key="3">
    <source>
        <dbReference type="Pfam" id="PF03358"/>
    </source>
</evidence>
<organism evidence="4 5">
    <name type="scientific">Candidatus Thalassospirochaeta sargassi</name>
    <dbReference type="NCBI Taxonomy" id="3119039"/>
    <lineage>
        <taxon>Bacteria</taxon>
        <taxon>Pseudomonadati</taxon>
        <taxon>Spirochaetota</taxon>
        <taxon>Spirochaetia</taxon>
        <taxon>Spirochaetales</taxon>
        <taxon>Spirochaetaceae</taxon>
        <taxon>Candidatus Thalassospirochaeta</taxon>
    </lineage>
</organism>
<dbReference type="Gene3D" id="3.40.50.360">
    <property type="match status" value="1"/>
</dbReference>
<proteinExistence type="predicted"/>
<sequence>MKIIAVCGSRREKGNTATIINKTLEPFIEDGHETEIIYPGKMNISGCNGCEGCAKTGRCVVKDDMQEIYPKILEADAFIAGSPTYFYNMSSDMKKFIDRCYCLCSFDKENRAVWISRLPQTGPRFAGLISICEQNSADDMGFTPAAMQAAYESLGYRIVFNQKVLHAFEAGKVLQFKDQMDAAYSNGKKLLKTLELNRQRTLFPSGSLN</sequence>
<evidence type="ECO:0000313" key="4">
    <source>
        <dbReference type="EMBL" id="MDC7226944.1"/>
    </source>
</evidence>
<protein>
    <submittedName>
        <fullName evidence="4">Flavodoxin family protein</fullName>
    </submittedName>
</protein>
<dbReference type="AlphaFoldDB" id="A0AAJ1IF23"/>